<dbReference type="AlphaFoldDB" id="A0A9P5CT00"/>
<sequence>MASVSPAPKILLTGATGYIGGTILTNLLNSSHPTLEKATFTCLIRGSLERGTLLSSTYGARVQPIAYTDLNDLELTTQVASEHDIVINAGIGYHAASAQALLHGLAQRKAAAGRDVWMIHTSGTSNLGEQAISKRWVEEDDPDREFDDERDDVYGYEKSREEVHSYIQRSTELSVVDQGRALGVETVVVMPPLIYGFGTGLFNKKSVQIPSYVRSVLEYGRAVVLGDGTGVRDFLHVEDLAALYRIVVLDILEKKGMSLPRAEKAIIFSAGGRFSWMDIAQCVADVCLKEGRIKDRQVRSIGLEEGVKIFSSYLEEVDEDMLELGLSGNSRTVSSVAKRLGWKPTRTQDDWQKGLVEDIRATLRVQ</sequence>
<evidence type="ECO:0000313" key="3">
    <source>
        <dbReference type="Proteomes" id="UP000803844"/>
    </source>
</evidence>
<dbReference type="InterPro" id="IPR036291">
    <property type="entry name" value="NAD(P)-bd_dom_sf"/>
</dbReference>
<dbReference type="Proteomes" id="UP000803844">
    <property type="component" value="Unassembled WGS sequence"/>
</dbReference>
<dbReference type="GO" id="GO:0004029">
    <property type="term" value="F:aldehyde dehydrogenase (NAD+) activity"/>
    <property type="evidence" value="ECO:0007669"/>
    <property type="project" value="TreeGrafter"/>
</dbReference>
<dbReference type="GO" id="GO:0005737">
    <property type="term" value="C:cytoplasm"/>
    <property type="evidence" value="ECO:0007669"/>
    <property type="project" value="TreeGrafter"/>
</dbReference>
<keyword evidence="3" id="KW-1185">Reference proteome</keyword>
<dbReference type="GeneID" id="63835854"/>
<dbReference type="RefSeq" id="XP_040780118.1">
    <property type="nucleotide sequence ID" value="XM_040918725.1"/>
</dbReference>
<dbReference type="SUPFAM" id="SSF51735">
    <property type="entry name" value="NAD(P)-binding Rossmann-fold domains"/>
    <property type="match status" value="1"/>
</dbReference>
<dbReference type="InterPro" id="IPR001509">
    <property type="entry name" value="Epimerase_deHydtase"/>
</dbReference>
<evidence type="ECO:0000313" key="2">
    <source>
        <dbReference type="EMBL" id="KAF3769157.1"/>
    </source>
</evidence>
<reference evidence="2" key="1">
    <citation type="journal article" date="2020" name="Phytopathology">
        <title>Genome sequence of the chestnut blight fungus Cryphonectria parasitica EP155: A fundamental resource for an archetypical invasive plant pathogen.</title>
        <authorList>
            <person name="Crouch J.A."/>
            <person name="Dawe A."/>
            <person name="Aerts A."/>
            <person name="Barry K."/>
            <person name="Churchill A.C.L."/>
            <person name="Grimwood J."/>
            <person name="Hillman B."/>
            <person name="Milgroom M.G."/>
            <person name="Pangilinan J."/>
            <person name="Smith M."/>
            <person name="Salamov A."/>
            <person name="Schmutz J."/>
            <person name="Yadav J."/>
            <person name="Grigoriev I.V."/>
            <person name="Nuss D."/>
        </authorList>
    </citation>
    <scope>NUCLEOTIDE SEQUENCE</scope>
    <source>
        <strain evidence="2">EP155</strain>
    </source>
</reference>
<evidence type="ECO:0000259" key="1">
    <source>
        <dbReference type="Pfam" id="PF01370"/>
    </source>
</evidence>
<organism evidence="2 3">
    <name type="scientific">Cryphonectria parasitica (strain ATCC 38755 / EP155)</name>
    <dbReference type="NCBI Taxonomy" id="660469"/>
    <lineage>
        <taxon>Eukaryota</taxon>
        <taxon>Fungi</taxon>
        <taxon>Dikarya</taxon>
        <taxon>Ascomycota</taxon>
        <taxon>Pezizomycotina</taxon>
        <taxon>Sordariomycetes</taxon>
        <taxon>Sordariomycetidae</taxon>
        <taxon>Diaporthales</taxon>
        <taxon>Cryphonectriaceae</taxon>
        <taxon>Cryphonectria-Endothia species complex</taxon>
        <taxon>Cryphonectria</taxon>
    </lineage>
</organism>
<dbReference type="PANTHER" id="PTHR48079">
    <property type="entry name" value="PROTEIN YEEZ"/>
    <property type="match status" value="1"/>
</dbReference>
<feature type="domain" description="NAD-dependent epimerase/dehydratase" evidence="1">
    <location>
        <begin position="10"/>
        <end position="247"/>
    </location>
</feature>
<dbReference type="InterPro" id="IPR051783">
    <property type="entry name" value="NAD(P)-dependent_oxidoreduct"/>
</dbReference>
<dbReference type="OrthoDB" id="10262413at2759"/>
<dbReference type="PANTHER" id="PTHR48079:SF6">
    <property type="entry name" value="NAD(P)-BINDING DOMAIN-CONTAINING PROTEIN-RELATED"/>
    <property type="match status" value="1"/>
</dbReference>
<dbReference type="EMBL" id="MU032345">
    <property type="protein sequence ID" value="KAF3769157.1"/>
    <property type="molecule type" value="Genomic_DNA"/>
</dbReference>
<gene>
    <name evidence="2" type="ORF">M406DRAFT_287246</name>
</gene>
<comment type="caution">
    <text evidence="2">The sequence shown here is derived from an EMBL/GenBank/DDBJ whole genome shotgun (WGS) entry which is preliminary data.</text>
</comment>
<protein>
    <submittedName>
        <fullName evidence="2">NAD(P)-binding protein</fullName>
    </submittedName>
</protein>
<name>A0A9P5CT00_CRYP1</name>
<proteinExistence type="predicted"/>
<dbReference type="Gene3D" id="3.40.50.720">
    <property type="entry name" value="NAD(P)-binding Rossmann-like Domain"/>
    <property type="match status" value="1"/>
</dbReference>
<accession>A0A9P5CT00</accession>
<dbReference type="Pfam" id="PF01370">
    <property type="entry name" value="Epimerase"/>
    <property type="match status" value="1"/>
</dbReference>